<dbReference type="AlphaFoldDB" id="A0A9X3INF6"/>
<gene>
    <name evidence="1" type="ORF">OSH07_20215</name>
</gene>
<proteinExistence type="predicted"/>
<dbReference type="EMBL" id="JAPKNK010000010">
    <property type="protein sequence ID" value="MCX5571536.1"/>
    <property type="molecule type" value="Genomic_DNA"/>
</dbReference>
<comment type="caution">
    <text evidence="1">The sequence shown here is derived from an EMBL/GenBank/DDBJ whole genome shotgun (WGS) entry which is preliminary data.</text>
</comment>
<dbReference type="RefSeq" id="WP_266340493.1">
    <property type="nucleotide sequence ID" value="NZ_JAPKNK010000010.1"/>
</dbReference>
<reference evidence="1" key="1">
    <citation type="submission" date="2022-11" db="EMBL/GenBank/DDBJ databases">
        <title>Biodiversity and phylogenetic relationships of bacteria.</title>
        <authorList>
            <person name="Machado R.A.R."/>
            <person name="Bhat A."/>
            <person name="Loulou A."/>
            <person name="Kallel S."/>
        </authorList>
    </citation>
    <scope>NUCLEOTIDE SEQUENCE</scope>
    <source>
        <strain evidence="1">K-TC2</strain>
    </source>
</reference>
<name>A0A9X3INF6_9HYPH</name>
<evidence type="ECO:0000313" key="1">
    <source>
        <dbReference type="EMBL" id="MCX5571536.1"/>
    </source>
</evidence>
<dbReference type="Proteomes" id="UP001144805">
    <property type="component" value="Unassembled WGS sequence"/>
</dbReference>
<evidence type="ECO:0000313" key="2">
    <source>
        <dbReference type="Proteomes" id="UP001144805"/>
    </source>
</evidence>
<organism evidence="1 2">
    <name type="scientific">Kaistia nematophila</name>
    <dbReference type="NCBI Taxonomy" id="2994654"/>
    <lineage>
        <taxon>Bacteria</taxon>
        <taxon>Pseudomonadati</taxon>
        <taxon>Pseudomonadota</taxon>
        <taxon>Alphaproteobacteria</taxon>
        <taxon>Hyphomicrobiales</taxon>
        <taxon>Kaistiaceae</taxon>
        <taxon>Kaistia</taxon>
    </lineage>
</organism>
<protein>
    <submittedName>
        <fullName evidence="1">Uncharacterized protein</fullName>
    </submittedName>
</protein>
<keyword evidence="2" id="KW-1185">Reference proteome</keyword>
<sequence>MDVQQQTAQIIDLASYRKARSPQPAAPQMAMPMVSMPVAWMPVWVMVPVPVTQPVAIG</sequence>
<accession>A0A9X3INF6</accession>